<evidence type="ECO:0000256" key="7">
    <source>
        <dbReference type="SAM" id="MobiDB-lite"/>
    </source>
</evidence>
<keyword evidence="5" id="KW-0539">Nucleus</keyword>
<gene>
    <name evidence="9" type="ORF">PCASD_20130</name>
</gene>
<keyword evidence="6" id="KW-0131">Cell cycle</keyword>
<dbReference type="EMBL" id="PGCI01000722">
    <property type="protein sequence ID" value="PLW19004.1"/>
    <property type="molecule type" value="Genomic_DNA"/>
</dbReference>
<feature type="region of interest" description="Disordered" evidence="7">
    <location>
        <begin position="1"/>
        <end position="38"/>
    </location>
</feature>
<proteinExistence type="inferred from homology"/>
<comment type="subcellular location">
    <subcellularLocation>
        <location evidence="1">Nucleus</location>
    </subcellularLocation>
</comment>
<feature type="region of interest" description="Disordered" evidence="7">
    <location>
        <begin position="142"/>
        <end position="186"/>
    </location>
</feature>
<organism evidence="9 10">
    <name type="scientific">Puccinia coronata f. sp. avenae</name>
    <dbReference type="NCBI Taxonomy" id="200324"/>
    <lineage>
        <taxon>Eukaryota</taxon>
        <taxon>Fungi</taxon>
        <taxon>Dikarya</taxon>
        <taxon>Basidiomycota</taxon>
        <taxon>Pucciniomycotina</taxon>
        <taxon>Pucciniomycetes</taxon>
        <taxon>Pucciniales</taxon>
        <taxon>Pucciniaceae</taxon>
        <taxon>Puccinia</taxon>
    </lineage>
</organism>
<evidence type="ECO:0000256" key="6">
    <source>
        <dbReference type="ARBA" id="ARBA00023306"/>
    </source>
</evidence>
<evidence type="ECO:0000256" key="2">
    <source>
        <dbReference type="ARBA" id="ARBA00010348"/>
    </source>
</evidence>
<dbReference type="PROSITE" id="PS50815">
    <property type="entry name" value="HORMA"/>
    <property type="match status" value="1"/>
</dbReference>
<dbReference type="InterPro" id="IPR036570">
    <property type="entry name" value="HORMA_dom_sf"/>
</dbReference>
<name>A0A2N5T0I9_9BASI</name>
<evidence type="ECO:0000259" key="8">
    <source>
        <dbReference type="PROSITE" id="PS50815"/>
    </source>
</evidence>
<protein>
    <recommendedName>
        <fullName evidence="8">HORMA domain-containing protein</fullName>
    </recommendedName>
</protein>
<dbReference type="GO" id="GO:0007094">
    <property type="term" value="P:mitotic spindle assembly checkpoint signaling"/>
    <property type="evidence" value="ECO:0007669"/>
    <property type="project" value="TreeGrafter"/>
</dbReference>
<evidence type="ECO:0000256" key="4">
    <source>
        <dbReference type="ARBA" id="ARBA00022776"/>
    </source>
</evidence>
<dbReference type="GO" id="GO:0005737">
    <property type="term" value="C:cytoplasm"/>
    <property type="evidence" value="ECO:0007669"/>
    <property type="project" value="TreeGrafter"/>
</dbReference>
<dbReference type="GO" id="GO:0000776">
    <property type="term" value="C:kinetochore"/>
    <property type="evidence" value="ECO:0007669"/>
    <property type="project" value="TreeGrafter"/>
</dbReference>
<comment type="similarity">
    <text evidence="2">Belongs to the MAD2 family.</text>
</comment>
<dbReference type="Proteomes" id="UP000235392">
    <property type="component" value="Unassembled WGS sequence"/>
</dbReference>
<sequence length="303" mass="33844">MSGAPTSRRAGSTGMAVRTRRATANNTTTTTTTTTTTAGYKTHQKQRISLAGSTAVISDYFHYAINAILYQRAIYDQADFKIVKKFGLQMMLVEDESIAQYLTKITDQVKVWLTEGKINRLVLVIQRQDTRETIERWEFDVHVEGEEEQQQQEGEGASSTASTTTTDQPAASTAAKKPGTSTKPKTLAQVQTEIQKIIRQIIATVSFLPIPDTPRTFKVLAHTHSVGQDEATEWNDSEAFDITERAERVKLKSFSTAVHRVDTAVDYKLSAYMLSGWLEALMMLAHLIFRFVGNVYHPCTITI</sequence>
<dbReference type="InterPro" id="IPR003511">
    <property type="entry name" value="HORMA_dom"/>
</dbReference>
<feature type="compositionally biased region" description="Low complexity" evidence="7">
    <location>
        <begin position="151"/>
        <end position="175"/>
    </location>
</feature>
<dbReference type="Pfam" id="PF02301">
    <property type="entry name" value="HORMA"/>
    <property type="match status" value="1"/>
</dbReference>
<evidence type="ECO:0000313" key="9">
    <source>
        <dbReference type="EMBL" id="PLW19004.1"/>
    </source>
</evidence>
<dbReference type="SUPFAM" id="SSF56019">
    <property type="entry name" value="The spindle assembly checkpoint protein mad2"/>
    <property type="match status" value="1"/>
</dbReference>
<dbReference type="AlphaFoldDB" id="A0A2N5T0I9"/>
<evidence type="ECO:0000313" key="10">
    <source>
        <dbReference type="Proteomes" id="UP000235392"/>
    </source>
</evidence>
<keyword evidence="3" id="KW-0132">Cell division</keyword>
<evidence type="ECO:0000256" key="5">
    <source>
        <dbReference type="ARBA" id="ARBA00023242"/>
    </source>
</evidence>
<accession>A0A2N5T0I9</accession>
<dbReference type="Gene3D" id="3.30.900.10">
    <property type="entry name" value="HORMA domain"/>
    <property type="match status" value="1"/>
</dbReference>
<evidence type="ECO:0000256" key="3">
    <source>
        <dbReference type="ARBA" id="ARBA00022618"/>
    </source>
</evidence>
<dbReference type="InterPro" id="IPR045091">
    <property type="entry name" value="Mad2-like"/>
</dbReference>
<feature type="compositionally biased region" description="Low complexity" evidence="7">
    <location>
        <begin position="22"/>
        <end position="38"/>
    </location>
</feature>
<feature type="domain" description="HORMA" evidence="8">
    <location>
        <begin position="51"/>
        <end position="265"/>
    </location>
</feature>
<comment type="caution">
    <text evidence="9">The sequence shown here is derived from an EMBL/GenBank/DDBJ whole genome shotgun (WGS) entry which is preliminary data.</text>
</comment>
<evidence type="ECO:0000256" key="1">
    <source>
        <dbReference type="ARBA" id="ARBA00004123"/>
    </source>
</evidence>
<keyword evidence="4" id="KW-0498">Mitosis</keyword>
<dbReference type="PANTHER" id="PTHR11842">
    <property type="entry name" value="MITOTIC SPINDLE ASSEMBLY CHECKPOINT PROTEIN MAD2"/>
    <property type="match status" value="1"/>
</dbReference>
<dbReference type="GO" id="GO:0005654">
    <property type="term" value="C:nucleoplasm"/>
    <property type="evidence" value="ECO:0007669"/>
    <property type="project" value="TreeGrafter"/>
</dbReference>
<dbReference type="GO" id="GO:0051301">
    <property type="term" value="P:cell division"/>
    <property type="evidence" value="ECO:0007669"/>
    <property type="project" value="UniProtKB-KW"/>
</dbReference>
<reference evidence="9 10" key="1">
    <citation type="submission" date="2017-11" db="EMBL/GenBank/DDBJ databases">
        <title>De novo assembly and phasing of dikaryotic genomes from two isolates of Puccinia coronata f. sp. avenae, the causal agent of oat crown rust.</title>
        <authorList>
            <person name="Miller M.E."/>
            <person name="Zhang Y."/>
            <person name="Omidvar V."/>
            <person name="Sperschneider J."/>
            <person name="Schwessinger B."/>
            <person name="Raley C."/>
            <person name="Palmer J.M."/>
            <person name="Garnica D."/>
            <person name="Upadhyaya N."/>
            <person name="Rathjen J."/>
            <person name="Taylor J.M."/>
            <person name="Park R.F."/>
            <person name="Dodds P.N."/>
            <person name="Hirsch C.D."/>
            <person name="Kianian S.F."/>
            <person name="Figueroa M."/>
        </authorList>
    </citation>
    <scope>NUCLEOTIDE SEQUENCE [LARGE SCALE GENOMIC DNA]</scope>
    <source>
        <strain evidence="9">12SD80</strain>
    </source>
</reference>
<dbReference type="PANTHER" id="PTHR11842:SF11">
    <property type="entry name" value="MITOTIC SPINDLE ASSEMBLY CHECKPOINT PROTEIN MAD2A"/>
    <property type="match status" value="1"/>
</dbReference>